<protein>
    <submittedName>
        <fullName evidence="2">Uncharacterized protein</fullName>
    </submittedName>
</protein>
<dbReference type="Proteomes" id="UP000324800">
    <property type="component" value="Unassembled WGS sequence"/>
</dbReference>
<sequence length="210" mass="23668">MENNISEHTESSTQSEVSATSEDEKPRKRLILEGQPEDVRIEAERIENENEDNEKADAVVTKTKYAKSFFNHQEILNTATPLPQSTAERGSEYADLTKSSIVAENSSYQILYDYARGVTPLKVIKQNIKNTTMTASLAQITMEVYNAAPRFKDIASGKITPSFITSNELDKTIRREKGGRGRGNYPQRSSQTEEFSQFRGRGRASRGKFF</sequence>
<proteinExistence type="predicted"/>
<name>A0A5J4WJA7_9EUKA</name>
<evidence type="ECO:0000256" key="1">
    <source>
        <dbReference type="SAM" id="MobiDB-lite"/>
    </source>
</evidence>
<feature type="compositionally biased region" description="Polar residues" evidence="1">
    <location>
        <begin position="11"/>
        <end position="20"/>
    </location>
</feature>
<evidence type="ECO:0000313" key="3">
    <source>
        <dbReference type="Proteomes" id="UP000324800"/>
    </source>
</evidence>
<gene>
    <name evidence="2" type="ORF">EZS28_009645</name>
</gene>
<evidence type="ECO:0000313" key="2">
    <source>
        <dbReference type="EMBL" id="KAA6394823.1"/>
    </source>
</evidence>
<feature type="region of interest" description="Disordered" evidence="1">
    <location>
        <begin position="1"/>
        <end position="36"/>
    </location>
</feature>
<dbReference type="EMBL" id="SNRW01001839">
    <property type="protein sequence ID" value="KAA6394823.1"/>
    <property type="molecule type" value="Genomic_DNA"/>
</dbReference>
<feature type="compositionally biased region" description="Polar residues" evidence="1">
    <location>
        <begin position="186"/>
        <end position="195"/>
    </location>
</feature>
<feature type="compositionally biased region" description="Basic residues" evidence="1">
    <location>
        <begin position="200"/>
        <end position="210"/>
    </location>
</feature>
<accession>A0A5J4WJA7</accession>
<feature type="compositionally biased region" description="Basic and acidic residues" evidence="1">
    <location>
        <begin position="1"/>
        <end position="10"/>
    </location>
</feature>
<feature type="region of interest" description="Disordered" evidence="1">
    <location>
        <begin position="176"/>
        <end position="210"/>
    </location>
</feature>
<dbReference type="AlphaFoldDB" id="A0A5J4WJA7"/>
<organism evidence="2 3">
    <name type="scientific">Streblomastix strix</name>
    <dbReference type="NCBI Taxonomy" id="222440"/>
    <lineage>
        <taxon>Eukaryota</taxon>
        <taxon>Metamonada</taxon>
        <taxon>Preaxostyla</taxon>
        <taxon>Oxymonadida</taxon>
        <taxon>Streblomastigidae</taxon>
        <taxon>Streblomastix</taxon>
    </lineage>
</organism>
<comment type="caution">
    <text evidence="2">The sequence shown here is derived from an EMBL/GenBank/DDBJ whole genome shotgun (WGS) entry which is preliminary data.</text>
</comment>
<reference evidence="2 3" key="1">
    <citation type="submission" date="2019-03" db="EMBL/GenBank/DDBJ databases">
        <title>Single cell metagenomics reveals metabolic interactions within the superorganism composed of flagellate Streblomastix strix and complex community of Bacteroidetes bacteria on its surface.</title>
        <authorList>
            <person name="Treitli S.C."/>
            <person name="Kolisko M."/>
            <person name="Husnik F."/>
            <person name="Keeling P."/>
            <person name="Hampl V."/>
        </authorList>
    </citation>
    <scope>NUCLEOTIDE SEQUENCE [LARGE SCALE GENOMIC DNA]</scope>
    <source>
        <strain evidence="2">ST1C</strain>
    </source>
</reference>